<protein>
    <submittedName>
        <fullName evidence="2">MarR family transcriptional regulator</fullName>
    </submittedName>
</protein>
<name>A0AAX2ZTI8_9MYCO</name>
<accession>A0AAX2ZTI8</accession>
<dbReference type="InterPro" id="IPR036390">
    <property type="entry name" value="WH_DNA-bd_sf"/>
</dbReference>
<dbReference type="PANTHER" id="PTHR33164:SF99">
    <property type="entry name" value="MARR FAMILY REGULATORY PROTEIN"/>
    <property type="match status" value="1"/>
</dbReference>
<feature type="domain" description="HTH marR-type" evidence="1">
    <location>
        <begin position="29"/>
        <end position="169"/>
    </location>
</feature>
<dbReference type="GO" id="GO:0006950">
    <property type="term" value="P:response to stress"/>
    <property type="evidence" value="ECO:0007669"/>
    <property type="project" value="TreeGrafter"/>
</dbReference>
<dbReference type="SMART" id="SM00347">
    <property type="entry name" value="HTH_MARR"/>
    <property type="match status" value="1"/>
</dbReference>
<dbReference type="EMBL" id="CP060016">
    <property type="protein sequence ID" value="UNB98308.1"/>
    <property type="molecule type" value="Genomic_DNA"/>
</dbReference>
<dbReference type="GO" id="GO:0003700">
    <property type="term" value="F:DNA-binding transcription factor activity"/>
    <property type="evidence" value="ECO:0007669"/>
    <property type="project" value="InterPro"/>
</dbReference>
<reference evidence="2 3" key="1">
    <citation type="journal article" date="2022" name="BMC Genomics">
        <title>Comparative genome analysis of mycobacteria focusing on tRNA and non-coding RNA.</title>
        <authorList>
            <person name="Behra P.R.K."/>
            <person name="Pettersson B.M.F."/>
            <person name="Ramesh M."/>
            <person name="Das S."/>
            <person name="Dasgupta S."/>
            <person name="Kirsebom L.A."/>
        </authorList>
    </citation>
    <scope>NUCLEOTIDE SEQUENCE [LARGE SCALE GENOMIC DNA]</scope>
    <source>
        <strain evidence="2 3">DSM 44677</strain>
    </source>
</reference>
<dbReference type="PANTHER" id="PTHR33164">
    <property type="entry name" value="TRANSCRIPTIONAL REGULATOR, MARR FAMILY"/>
    <property type="match status" value="1"/>
</dbReference>
<organism evidence="2 3">
    <name type="scientific">Mycolicibacterium boenickei</name>
    <dbReference type="NCBI Taxonomy" id="146017"/>
    <lineage>
        <taxon>Bacteria</taxon>
        <taxon>Bacillati</taxon>
        <taxon>Actinomycetota</taxon>
        <taxon>Actinomycetes</taxon>
        <taxon>Mycobacteriales</taxon>
        <taxon>Mycobacteriaceae</taxon>
        <taxon>Mycolicibacterium</taxon>
    </lineage>
</organism>
<sequence>MFVASVEKAGHEARNRVGRNESAAAWADADDLESLSWHVYLDTAIRAYHALNRALHTAHALSLLDVILLDFLMKSPDGTARMGDLAQAVVLMPGRVTQQVRRLEAQGLLRRTTSERDRRSVLAQITPAGRSRMRLALRTYAAWVRIHYLDPLSRRQLTAIGDSCRRISTGLREFGMPGSQ</sequence>
<dbReference type="InterPro" id="IPR036388">
    <property type="entry name" value="WH-like_DNA-bd_sf"/>
</dbReference>
<dbReference type="Pfam" id="PF12802">
    <property type="entry name" value="MarR_2"/>
    <property type="match status" value="1"/>
</dbReference>
<proteinExistence type="predicted"/>
<gene>
    <name evidence="2" type="ORF">H5U98_22520</name>
</gene>
<dbReference type="PROSITE" id="PS50995">
    <property type="entry name" value="HTH_MARR_2"/>
    <property type="match status" value="1"/>
</dbReference>
<dbReference type="Proteomes" id="UP001162885">
    <property type="component" value="Chromosome"/>
</dbReference>
<dbReference type="AlphaFoldDB" id="A0AAX2ZTI8"/>
<dbReference type="InterPro" id="IPR039422">
    <property type="entry name" value="MarR/SlyA-like"/>
</dbReference>
<evidence type="ECO:0000313" key="3">
    <source>
        <dbReference type="Proteomes" id="UP001162885"/>
    </source>
</evidence>
<evidence type="ECO:0000313" key="2">
    <source>
        <dbReference type="EMBL" id="UNB98308.1"/>
    </source>
</evidence>
<dbReference type="SUPFAM" id="SSF46785">
    <property type="entry name" value="Winged helix' DNA-binding domain"/>
    <property type="match status" value="1"/>
</dbReference>
<dbReference type="Gene3D" id="1.10.10.10">
    <property type="entry name" value="Winged helix-like DNA-binding domain superfamily/Winged helix DNA-binding domain"/>
    <property type="match status" value="1"/>
</dbReference>
<dbReference type="InterPro" id="IPR000835">
    <property type="entry name" value="HTH_MarR-typ"/>
</dbReference>
<evidence type="ECO:0000259" key="1">
    <source>
        <dbReference type="PROSITE" id="PS50995"/>
    </source>
</evidence>